<comment type="catalytic activity">
    <reaction evidence="1">
        <text>a uridine in mRNA = a pseudouridine in mRNA</text>
        <dbReference type="Rhea" id="RHEA:56644"/>
        <dbReference type="Rhea" id="RHEA-COMP:14658"/>
        <dbReference type="Rhea" id="RHEA-COMP:14659"/>
        <dbReference type="ChEBI" id="CHEBI:65314"/>
        <dbReference type="ChEBI" id="CHEBI:65315"/>
    </reaction>
</comment>
<evidence type="ECO:0000256" key="3">
    <source>
        <dbReference type="ARBA" id="ARBA00004123"/>
    </source>
</evidence>
<evidence type="ECO:0000256" key="7">
    <source>
        <dbReference type="ARBA" id="ARBA00023235"/>
    </source>
</evidence>
<dbReference type="FunFam" id="3.30.70.660:FF:000002">
    <property type="entry name" value="tRNA pseudouridine synthase"/>
    <property type="match status" value="1"/>
</dbReference>
<dbReference type="InParanoid" id="A0A2T3A5B4"/>
<keyword evidence="19" id="KW-1185">Reference proteome</keyword>
<name>A0A2T3A5B4_9PEZI</name>
<feature type="binding site" evidence="15">
    <location>
        <position position="134"/>
    </location>
    <ligand>
        <name>substrate</name>
    </ligand>
</feature>
<dbReference type="NCBIfam" id="TIGR00071">
    <property type="entry name" value="hisT_truA"/>
    <property type="match status" value="1"/>
</dbReference>
<dbReference type="GO" id="GO:0031120">
    <property type="term" value="P:snRNA pseudouridine synthesis"/>
    <property type="evidence" value="ECO:0007669"/>
    <property type="project" value="UniProtKB-ARBA"/>
</dbReference>
<evidence type="ECO:0000256" key="14">
    <source>
        <dbReference type="PIRSR" id="PIRSR641708-1"/>
    </source>
</evidence>
<keyword evidence="8" id="KW-0539">Nucleus</keyword>
<dbReference type="GO" id="GO:0009982">
    <property type="term" value="F:pseudouridine synthase activity"/>
    <property type="evidence" value="ECO:0007669"/>
    <property type="project" value="InterPro"/>
</dbReference>
<dbReference type="SUPFAM" id="SSF55120">
    <property type="entry name" value="Pseudouridine synthase"/>
    <property type="match status" value="1"/>
</dbReference>
<feature type="compositionally biased region" description="Basic and acidic residues" evidence="16">
    <location>
        <begin position="529"/>
        <end position="544"/>
    </location>
</feature>
<evidence type="ECO:0000256" key="8">
    <source>
        <dbReference type="ARBA" id="ARBA00023242"/>
    </source>
</evidence>
<reference evidence="18 19" key="1">
    <citation type="journal article" date="2018" name="Mycol. Prog.">
        <title>Coniella lustricola, a new species from submerged detritus.</title>
        <authorList>
            <person name="Raudabaugh D.B."/>
            <person name="Iturriaga T."/>
            <person name="Carver A."/>
            <person name="Mondo S."/>
            <person name="Pangilinan J."/>
            <person name="Lipzen A."/>
            <person name="He G."/>
            <person name="Amirebrahimi M."/>
            <person name="Grigoriev I.V."/>
            <person name="Miller A.N."/>
        </authorList>
    </citation>
    <scope>NUCLEOTIDE SEQUENCE [LARGE SCALE GENOMIC DNA]</scope>
    <source>
        <strain evidence="18 19">B22-T-1</strain>
    </source>
</reference>
<dbReference type="GO" id="GO:1990481">
    <property type="term" value="P:mRNA pseudouridine synthesis"/>
    <property type="evidence" value="ECO:0007669"/>
    <property type="project" value="TreeGrafter"/>
</dbReference>
<dbReference type="InterPro" id="IPR001406">
    <property type="entry name" value="PsdUridine_synth_TruA"/>
</dbReference>
<dbReference type="CDD" id="cd02568">
    <property type="entry name" value="PseudoU_synth_PUS1_PUS2"/>
    <property type="match status" value="1"/>
</dbReference>
<dbReference type="FunCoup" id="A0A2T3A5B4">
    <property type="interactions" value="988"/>
</dbReference>
<evidence type="ECO:0000256" key="5">
    <source>
        <dbReference type="ARBA" id="ARBA00022664"/>
    </source>
</evidence>
<dbReference type="Gene3D" id="3.30.70.580">
    <property type="entry name" value="Pseudouridine synthase I, catalytic domain, N-terminal subdomain"/>
    <property type="match status" value="1"/>
</dbReference>
<evidence type="ECO:0000256" key="11">
    <source>
        <dbReference type="ARBA" id="ARBA00073968"/>
    </source>
</evidence>
<dbReference type="GO" id="GO:0031119">
    <property type="term" value="P:tRNA pseudouridine synthesis"/>
    <property type="evidence" value="ECO:0007669"/>
    <property type="project" value="InterPro"/>
</dbReference>
<evidence type="ECO:0000313" key="19">
    <source>
        <dbReference type="Proteomes" id="UP000241462"/>
    </source>
</evidence>
<accession>A0A2T3A5B4</accession>
<keyword evidence="5" id="KW-0507">mRNA processing</keyword>
<feature type="active site" description="Nucleophile" evidence="14">
    <location>
        <position position="78"/>
    </location>
</feature>
<evidence type="ECO:0000256" key="15">
    <source>
        <dbReference type="PIRSR" id="PIRSR641708-2"/>
    </source>
</evidence>
<comment type="function">
    <text evidence="10">Formation of pseudouridine at positions 27 and 28 in the anticodon stem and loop of transfer RNAs; at positions 34 and 36 of intron-containing precursor tRNA(Ile) and at position 35 in the intron-containing tRNA(Tyr). Catalyzes pseudouridylation at position 44 in U2 snRNA. Also catalyzes pseudouridylation of mRNAs.</text>
</comment>
<proteinExistence type="inferred from homology"/>
<dbReference type="PANTHER" id="PTHR11142:SF4">
    <property type="entry name" value="PSEUDOURIDYLATE SYNTHASE 1 HOMOLOG"/>
    <property type="match status" value="1"/>
</dbReference>
<dbReference type="Pfam" id="PF01416">
    <property type="entry name" value="PseudoU_synth_1"/>
    <property type="match status" value="1"/>
</dbReference>
<evidence type="ECO:0000256" key="16">
    <source>
        <dbReference type="SAM" id="MobiDB-lite"/>
    </source>
</evidence>
<dbReference type="PANTHER" id="PTHR11142">
    <property type="entry name" value="PSEUDOURIDYLATE SYNTHASE"/>
    <property type="match status" value="1"/>
</dbReference>
<evidence type="ECO:0000313" key="18">
    <source>
        <dbReference type="EMBL" id="PSR83192.1"/>
    </source>
</evidence>
<dbReference type="GO" id="GO:0006397">
    <property type="term" value="P:mRNA processing"/>
    <property type="evidence" value="ECO:0007669"/>
    <property type="project" value="UniProtKB-KW"/>
</dbReference>
<dbReference type="STRING" id="2025994.A0A2T3A5B4"/>
<feature type="region of interest" description="Disordered" evidence="16">
    <location>
        <begin position="209"/>
        <end position="308"/>
    </location>
</feature>
<dbReference type="AlphaFoldDB" id="A0A2T3A5B4"/>
<comment type="catalytic activity">
    <reaction evidence="2">
        <text>uridine in snRNA = pseudouridine in snRNA</text>
        <dbReference type="Rhea" id="RHEA:51124"/>
        <dbReference type="Rhea" id="RHEA-COMP:12891"/>
        <dbReference type="Rhea" id="RHEA-COMP:12892"/>
        <dbReference type="ChEBI" id="CHEBI:65314"/>
        <dbReference type="ChEBI" id="CHEBI:65315"/>
    </reaction>
</comment>
<sequence length="558" mass="63073">MNIPFSAEEIAAEDRRPKRKVAVLIGYAGTGYKGMQINHDEKTIEGDLFAAFVAAGAIQKMNADDPKKSSFVRCARTDKGVHAAGNVISLKLTVDDDEIVDKINRNLPEQIRVWGIQRTNNAFNCYQACDSRWYEYLLPSYTLLPPHPQTYLGKKVIEAAKEKGVWDDVQKSWADVKDYWDQVEKNDIQPILAELDDKTREEVLQKMHAEDVEENSNAQQQEDGADKKRKADDNEEPAAKKTKTEPSPTPATDAIPSGTPTAALQDAVGEETEAAAEPMQGVQATADAHAPPADKPAEAAPAKPKYQPSPAEIALKKIKAAYVAAKRRYRTTPERIGQLQAALDMYKGTNNFHNYTIQKKFNDPSAKRHIRSFEVNPTPIQIRDTEWLSLKVHGQSFMMHQIRKMVAMAVLTVRCAVPVERIRQSYGPTRISIPKAPGLGLWLERPVFESYSKKAQESFGREALNFDKYEKDIEEFKHRQIYTRIWDTEEKEASFHVFIHQLDSFQTDYFLWVTAHGFDAAYEPKERYDPKQKPMMKALERELVGDDEDARDGGGDEG</sequence>
<dbReference type="Proteomes" id="UP000241462">
    <property type="component" value="Unassembled WGS sequence"/>
</dbReference>
<evidence type="ECO:0000256" key="13">
    <source>
        <dbReference type="ARBA" id="ARBA00080858"/>
    </source>
</evidence>
<dbReference type="GO" id="GO:0005634">
    <property type="term" value="C:nucleus"/>
    <property type="evidence" value="ECO:0007669"/>
    <property type="project" value="UniProtKB-SubCell"/>
</dbReference>
<evidence type="ECO:0000259" key="17">
    <source>
        <dbReference type="Pfam" id="PF01416"/>
    </source>
</evidence>
<evidence type="ECO:0000256" key="4">
    <source>
        <dbReference type="ARBA" id="ARBA00009375"/>
    </source>
</evidence>
<dbReference type="Gene3D" id="3.30.70.660">
    <property type="entry name" value="Pseudouridine synthase I, catalytic domain, C-terminal subdomain"/>
    <property type="match status" value="1"/>
</dbReference>
<evidence type="ECO:0000256" key="6">
    <source>
        <dbReference type="ARBA" id="ARBA00022694"/>
    </source>
</evidence>
<feature type="domain" description="Pseudouridine synthase I TruA alpha/beta" evidence="17">
    <location>
        <begin position="342"/>
        <end position="448"/>
    </location>
</feature>
<keyword evidence="6" id="KW-0819">tRNA processing</keyword>
<dbReference type="InterPro" id="IPR020095">
    <property type="entry name" value="PsdUridine_synth_TruA_C"/>
</dbReference>
<dbReference type="FunFam" id="3.30.70.580:FF:000002">
    <property type="entry name" value="tRNA pseudouridine synthase"/>
    <property type="match status" value="1"/>
</dbReference>
<gene>
    <name evidence="18" type="ORF">BD289DRAFT_436249</name>
</gene>
<dbReference type="OrthoDB" id="10256309at2759"/>
<evidence type="ECO:0000256" key="12">
    <source>
        <dbReference type="ARBA" id="ARBA00079072"/>
    </source>
</evidence>
<evidence type="ECO:0000256" key="9">
    <source>
        <dbReference type="ARBA" id="ARBA00036943"/>
    </source>
</evidence>
<comment type="similarity">
    <text evidence="4">Belongs to the tRNA pseudouridine synthase TruA family.</text>
</comment>
<feature type="region of interest" description="Disordered" evidence="16">
    <location>
        <begin position="529"/>
        <end position="558"/>
    </location>
</feature>
<evidence type="ECO:0000256" key="10">
    <source>
        <dbReference type="ARBA" id="ARBA00053072"/>
    </source>
</evidence>
<protein>
    <recommendedName>
        <fullName evidence="11">tRNA pseudouridine synthase 1</fullName>
    </recommendedName>
    <alternativeName>
        <fullName evidence="12">tRNA pseudouridylate synthase 1</fullName>
    </alternativeName>
    <alternativeName>
        <fullName evidence="13">tRNA-uridine isomerase 1</fullName>
    </alternativeName>
</protein>
<dbReference type="GO" id="GO:0003723">
    <property type="term" value="F:RNA binding"/>
    <property type="evidence" value="ECO:0007669"/>
    <property type="project" value="InterPro"/>
</dbReference>
<dbReference type="InterPro" id="IPR041708">
    <property type="entry name" value="PUS1/PUS2-like"/>
</dbReference>
<evidence type="ECO:0000256" key="2">
    <source>
        <dbReference type="ARBA" id="ARBA00001832"/>
    </source>
</evidence>
<keyword evidence="7" id="KW-0413">Isomerase</keyword>
<organism evidence="18 19">
    <name type="scientific">Coniella lustricola</name>
    <dbReference type="NCBI Taxonomy" id="2025994"/>
    <lineage>
        <taxon>Eukaryota</taxon>
        <taxon>Fungi</taxon>
        <taxon>Dikarya</taxon>
        <taxon>Ascomycota</taxon>
        <taxon>Pezizomycotina</taxon>
        <taxon>Sordariomycetes</taxon>
        <taxon>Sordariomycetidae</taxon>
        <taxon>Diaporthales</taxon>
        <taxon>Schizoparmaceae</taxon>
        <taxon>Coniella</taxon>
    </lineage>
</organism>
<dbReference type="InterPro" id="IPR020103">
    <property type="entry name" value="PsdUridine_synth_cat_dom_sf"/>
</dbReference>
<evidence type="ECO:0000256" key="1">
    <source>
        <dbReference type="ARBA" id="ARBA00001166"/>
    </source>
</evidence>
<feature type="compositionally biased region" description="Basic and acidic residues" evidence="16">
    <location>
        <begin position="224"/>
        <end position="244"/>
    </location>
</feature>
<dbReference type="EMBL" id="KZ678464">
    <property type="protein sequence ID" value="PSR83192.1"/>
    <property type="molecule type" value="Genomic_DNA"/>
</dbReference>
<comment type="subcellular location">
    <subcellularLocation>
        <location evidence="3">Nucleus</location>
    </subcellularLocation>
</comment>
<dbReference type="InterPro" id="IPR020094">
    <property type="entry name" value="TruA/RsuA/RluB/E/F_N"/>
</dbReference>
<comment type="catalytic activity">
    <reaction evidence="9">
        <text>a uridine in tRNA = a pseudouridine in tRNA</text>
        <dbReference type="Rhea" id="RHEA:54572"/>
        <dbReference type="Rhea" id="RHEA-COMP:13339"/>
        <dbReference type="Rhea" id="RHEA-COMP:13934"/>
        <dbReference type="ChEBI" id="CHEBI:65314"/>
        <dbReference type="ChEBI" id="CHEBI:65315"/>
    </reaction>
</comment>
<dbReference type="InterPro" id="IPR020097">
    <property type="entry name" value="PsdUridine_synth_TruA_a/b_dom"/>
</dbReference>